<proteinExistence type="predicted"/>
<dbReference type="AlphaFoldDB" id="A0A3S0R4V1"/>
<evidence type="ECO:0000313" key="1">
    <source>
        <dbReference type="EMBL" id="RUA22322.1"/>
    </source>
</evidence>
<gene>
    <name evidence="1" type="ORF">DSL92_06585</name>
</gene>
<accession>A0A3S0R4V1</accession>
<dbReference type="EMBL" id="RXHI01000019">
    <property type="protein sequence ID" value="RUA22322.1"/>
    <property type="molecule type" value="Genomic_DNA"/>
</dbReference>
<name>A0A3S0R4V1_9GAMM</name>
<protein>
    <submittedName>
        <fullName evidence="1">Uncharacterized protein</fullName>
    </submittedName>
</protein>
<sequence length="80" mass="9020">MGFGTAATTTTWWCSSKRLARGRSFRPGANRLGDRSWAPPRTAQVQPLDIDLLTVRRPHQVNGGVEFTARRSLHRTFVLQ</sequence>
<reference evidence="1" key="1">
    <citation type="submission" date="2018-12" db="EMBL/GenBank/DDBJ databases">
        <authorList>
            <person name="Jadhav K."/>
            <person name="Kushwaha B."/>
            <person name="Jadhav I."/>
        </authorList>
    </citation>
    <scope>NUCLEOTIDE SEQUENCE [LARGE SCALE GENOMIC DNA]</scope>
    <source>
        <strain evidence="1">SBS 10</strain>
    </source>
</reference>
<comment type="caution">
    <text evidence="1">The sequence shown here is derived from an EMBL/GenBank/DDBJ whole genome shotgun (WGS) entry which is preliminary data.</text>
</comment>
<organism evidence="1">
    <name type="scientific">Billgrantia gudaonensis</name>
    <dbReference type="NCBI Taxonomy" id="376427"/>
    <lineage>
        <taxon>Bacteria</taxon>
        <taxon>Pseudomonadati</taxon>
        <taxon>Pseudomonadota</taxon>
        <taxon>Gammaproteobacteria</taxon>
        <taxon>Oceanospirillales</taxon>
        <taxon>Halomonadaceae</taxon>
        <taxon>Billgrantia</taxon>
    </lineage>
</organism>